<gene>
    <name evidence="3" type="ORF">DFP79_0181</name>
</gene>
<dbReference type="GO" id="GO:0003677">
    <property type="term" value="F:DNA binding"/>
    <property type="evidence" value="ECO:0007669"/>
    <property type="project" value="UniProtKB-KW"/>
</dbReference>
<dbReference type="InterPro" id="IPR009061">
    <property type="entry name" value="DNA-bd_dom_put_sf"/>
</dbReference>
<dbReference type="OrthoDB" id="9808480at2"/>
<sequence length="176" mass="21004">MYSIKALCDEFGLSRSTLLYYEKMTLIKAPERNSANYRMYSDKDKQRLAQVCLYRQVGVPVKDILQILDGETHSDRTLLEKQLERINQDILALQAQQTELLKLLKRQEWTSQAKLTKESWSQMLRESGLSEADMWAWHDRFEARFPDEHERFLKDLGMSQREREHVRRRSEHTDPN</sequence>
<dbReference type="PANTHER" id="PTHR30204:SF90">
    <property type="entry name" value="HTH-TYPE TRANSCRIPTIONAL ACTIVATOR MTA"/>
    <property type="match status" value="1"/>
</dbReference>
<protein>
    <submittedName>
        <fullName evidence="3">MerR family transcriptional regulator</fullName>
    </submittedName>
</protein>
<dbReference type="PANTHER" id="PTHR30204">
    <property type="entry name" value="REDOX-CYCLING DRUG-SENSING TRANSCRIPTIONAL ACTIVATOR SOXR"/>
    <property type="match status" value="1"/>
</dbReference>
<dbReference type="Proteomes" id="UP000294656">
    <property type="component" value="Unassembled WGS sequence"/>
</dbReference>
<proteinExistence type="predicted"/>
<dbReference type="SUPFAM" id="SSF46955">
    <property type="entry name" value="Putative DNA-binding domain"/>
    <property type="match status" value="1"/>
</dbReference>
<name>A0A4R6MH64_9GAMM</name>
<feature type="domain" description="HTH merR-type" evidence="2">
    <location>
        <begin position="1"/>
        <end position="70"/>
    </location>
</feature>
<dbReference type="RefSeq" id="WP_133502059.1">
    <property type="nucleotide sequence ID" value="NZ_SNXC01000002.1"/>
</dbReference>
<accession>A0A4R6MH64</accession>
<keyword evidence="4" id="KW-1185">Reference proteome</keyword>
<evidence type="ECO:0000259" key="2">
    <source>
        <dbReference type="PROSITE" id="PS50937"/>
    </source>
</evidence>
<dbReference type="InterPro" id="IPR000551">
    <property type="entry name" value="MerR-type_HTH_dom"/>
</dbReference>
<dbReference type="GO" id="GO:0003700">
    <property type="term" value="F:DNA-binding transcription factor activity"/>
    <property type="evidence" value="ECO:0007669"/>
    <property type="project" value="InterPro"/>
</dbReference>
<evidence type="ECO:0000313" key="3">
    <source>
        <dbReference type="EMBL" id="TDP01279.1"/>
    </source>
</evidence>
<comment type="caution">
    <text evidence="3">The sequence shown here is derived from an EMBL/GenBank/DDBJ whole genome shotgun (WGS) entry which is preliminary data.</text>
</comment>
<evidence type="ECO:0000313" key="4">
    <source>
        <dbReference type="Proteomes" id="UP000294656"/>
    </source>
</evidence>
<dbReference type="AlphaFoldDB" id="A0A4R6MH64"/>
<dbReference type="Gene3D" id="1.10.1660.10">
    <property type="match status" value="1"/>
</dbReference>
<reference evidence="3 4" key="1">
    <citation type="submission" date="2019-03" db="EMBL/GenBank/DDBJ databases">
        <title>Genomic Encyclopedia of Type Strains, Phase III (KMG-III): the genomes of soil and plant-associated and newly described type strains.</title>
        <authorList>
            <person name="Whitman W."/>
        </authorList>
    </citation>
    <scope>NUCLEOTIDE SEQUENCE [LARGE SCALE GENOMIC DNA]</scope>
    <source>
        <strain evidence="3 4">CECT 7378</strain>
    </source>
</reference>
<dbReference type="EMBL" id="SNXC01000002">
    <property type="protein sequence ID" value="TDP01279.1"/>
    <property type="molecule type" value="Genomic_DNA"/>
</dbReference>
<organism evidence="3 4">
    <name type="scientific">Marinomonas balearica</name>
    <dbReference type="NCBI Taxonomy" id="491947"/>
    <lineage>
        <taxon>Bacteria</taxon>
        <taxon>Pseudomonadati</taxon>
        <taxon>Pseudomonadota</taxon>
        <taxon>Gammaproteobacteria</taxon>
        <taxon>Oceanospirillales</taxon>
        <taxon>Oceanospirillaceae</taxon>
        <taxon>Marinomonas</taxon>
    </lineage>
</organism>
<dbReference type="InterPro" id="IPR047057">
    <property type="entry name" value="MerR_fam"/>
</dbReference>
<keyword evidence="1" id="KW-0238">DNA-binding</keyword>
<evidence type="ECO:0000256" key="1">
    <source>
        <dbReference type="ARBA" id="ARBA00023125"/>
    </source>
</evidence>
<dbReference type="PROSITE" id="PS50937">
    <property type="entry name" value="HTH_MERR_2"/>
    <property type="match status" value="1"/>
</dbReference>
<dbReference type="SMART" id="SM00422">
    <property type="entry name" value="HTH_MERR"/>
    <property type="match status" value="1"/>
</dbReference>
<dbReference type="Pfam" id="PF13411">
    <property type="entry name" value="MerR_1"/>
    <property type="match status" value="1"/>
</dbReference>